<gene>
    <name evidence="1" type="ORF">KFK09_023242</name>
</gene>
<reference evidence="1" key="1">
    <citation type="journal article" date="2022" name="Front. Genet.">
        <title>Chromosome-Scale Assembly of the Dendrobium nobile Genome Provides Insights Into the Molecular Mechanism of the Biosynthesis of the Medicinal Active Ingredient of Dendrobium.</title>
        <authorList>
            <person name="Xu Q."/>
            <person name="Niu S.-C."/>
            <person name="Li K.-L."/>
            <person name="Zheng P.-J."/>
            <person name="Zhang X.-J."/>
            <person name="Jia Y."/>
            <person name="Liu Y."/>
            <person name="Niu Y.-X."/>
            <person name="Yu L.-H."/>
            <person name="Chen D.-F."/>
            <person name="Zhang G.-Q."/>
        </authorList>
    </citation>
    <scope>NUCLEOTIDE SEQUENCE</scope>
    <source>
        <tissue evidence="1">Leaf</tissue>
    </source>
</reference>
<dbReference type="EMBL" id="JAGYWB010000016">
    <property type="protein sequence ID" value="KAI0496916.1"/>
    <property type="molecule type" value="Genomic_DNA"/>
</dbReference>
<evidence type="ECO:0000313" key="2">
    <source>
        <dbReference type="Proteomes" id="UP000829196"/>
    </source>
</evidence>
<keyword evidence="2" id="KW-1185">Reference proteome</keyword>
<dbReference type="PANTHER" id="PTHR34569">
    <property type="entry name" value="EXPRESSED PROTEIN"/>
    <property type="match status" value="1"/>
</dbReference>
<accession>A0A8T3AK57</accession>
<name>A0A8T3AK57_DENNO</name>
<sequence length="153" mass="16637">MSSPSNFLAAAPNGDFKLRHWRSPAYLRIKEPAVPAAIDIPPEANSEPEFSNWSPNSNNREGYTSIRDLIVSSPRSCVASPTYIGSEIQIRNPLVKQAVYTYLQLTPSSADSASSSARDLSLRRLLVAFSAAFGRCFGIIARLLCCASSGDLR</sequence>
<proteinExistence type="predicted"/>
<dbReference type="OrthoDB" id="682663at2759"/>
<dbReference type="PANTHER" id="PTHR34569:SF2">
    <property type="entry name" value="EXPRESSED PROTEIN"/>
    <property type="match status" value="1"/>
</dbReference>
<dbReference type="Proteomes" id="UP000829196">
    <property type="component" value="Unassembled WGS sequence"/>
</dbReference>
<evidence type="ECO:0000313" key="1">
    <source>
        <dbReference type="EMBL" id="KAI0496916.1"/>
    </source>
</evidence>
<comment type="caution">
    <text evidence="1">The sequence shown here is derived from an EMBL/GenBank/DDBJ whole genome shotgun (WGS) entry which is preliminary data.</text>
</comment>
<protein>
    <submittedName>
        <fullName evidence="1">Uncharacterized protein</fullName>
    </submittedName>
</protein>
<dbReference type="AlphaFoldDB" id="A0A8T3AK57"/>
<organism evidence="1 2">
    <name type="scientific">Dendrobium nobile</name>
    <name type="common">Orchid</name>
    <dbReference type="NCBI Taxonomy" id="94219"/>
    <lineage>
        <taxon>Eukaryota</taxon>
        <taxon>Viridiplantae</taxon>
        <taxon>Streptophyta</taxon>
        <taxon>Embryophyta</taxon>
        <taxon>Tracheophyta</taxon>
        <taxon>Spermatophyta</taxon>
        <taxon>Magnoliopsida</taxon>
        <taxon>Liliopsida</taxon>
        <taxon>Asparagales</taxon>
        <taxon>Orchidaceae</taxon>
        <taxon>Epidendroideae</taxon>
        <taxon>Malaxideae</taxon>
        <taxon>Dendrobiinae</taxon>
        <taxon>Dendrobium</taxon>
    </lineage>
</organism>